<feature type="transmembrane region" description="Helical" evidence="6">
    <location>
        <begin position="337"/>
        <end position="356"/>
    </location>
</feature>
<dbReference type="PANTHER" id="PTHR42718:SF49">
    <property type="entry name" value="EXPORT PROTEIN"/>
    <property type="match status" value="1"/>
</dbReference>
<feature type="transmembrane region" description="Helical" evidence="6">
    <location>
        <begin position="146"/>
        <end position="167"/>
    </location>
</feature>
<dbReference type="InterPro" id="IPR020846">
    <property type="entry name" value="MFS_dom"/>
</dbReference>
<feature type="transmembrane region" description="Helical" evidence="6">
    <location>
        <begin position="309"/>
        <end position="331"/>
    </location>
</feature>
<evidence type="ECO:0000256" key="3">
    <source>
        <dbReference type="ARBA" id="ARBA00022989"/>
    </source>
</evidence>
<dbReference type="AlphaFoldDB" id="A0A9X2K105"/>
<feature type="domain" description="Major facilitator superfamily (MFS) profile" evidence="7">
    <location>
        <begin position="1"/>
        <end position="433"/>
    </location>
</feature>
<feature type="transmembrane region" description="Helical" evidence="6">
    <location>
        <begin position="58"/>
        <end position="81"/>
    </location>
</feature>
<feature type="transmembrane region" description="Helical" evidence="6">
    <location>
        <begin position="87"/>
        <end position="106"/>
    </location>
</feature>
<gene>
    <name evidence="8" type="ORF">HD597_000056</name>
</gene>
<comment type="caution">
    <text evidence="8">The sequence shown here is derived from an EMBL/GenBank/DDBJ whole genome shotgun (WGS) entry which is preliminary data.</text>
</comment>
<dbReference type="InterPro" id="IPR036259">
    <property type="entry name" value="MFS_trans_sf"/>
</dbReference>
<keyword evidence="4 6" id="KW-0472">Membrane</keyword>
<protein>
    <submittedName>
        <fullName evidence="8">MFS family permease</fullName>
    </submittedName>
</protein>
<feature type="transmembrane region" description="Helical" evidence="6">
    <location>
        <begin position="245"/>
        <end position="266"/>
    </location>
</feature>
<evidence type="ECO:0000256" key="6">
    <source>
        <dbReference type="SAM" id="Phobius"/>
    </source>
</evidence>
<feature type="transmembrane region" description="Helical" evidence="6">
    <location>
        <begin position="179"/>
        <end position="198"/>
    </location>
</feature>
<accession>A0A9X2K105</accession>
<dbReference type="InterPro" id="IPR005829">
    <property type="entry name" value="Sugar_transporter_CS"/>
</dbReference>
<feature type="region of interest" description="Disordered" evidence="5">
    <location>
        <begin position="484"/>
        <end position="515"/>
    </location>
</feature>
<dbReference type="RefSeq" id="WP_253739407.1">
    <property type="nucleotide sequence ID" value="NZ_BAABKA010000109.1"/>
</dbReference>
<evidence type="ECO:0000256" key="5">
    <source>
        <dbReference type="SAM" id="MobiDB-lite"/>
    </source>
</evidence>
<dbReference type="Gene3D" id="1.20.1250.20">
    <property type="entry name" value="MFS general substrate transporter like domains"/>
    <property type="match status" value="2"/>
</dbReference>
<dbReference type="EMBL" id="JAMZEB010000001">
    <property type="protein sequence ID" value="MCP2353036.1"/>
    <property type="molecule type" value="Genomic_DNA"/>
</dbReference>
<keyword evidence="9" id="KW-1185">Reference proteome</keyword>
<dbReference type="GO" id="GO:0022857">
    <property type="term" value="F:transmembrane transporter activity"/>
    <property type="evidence" value="ECO:0007669"/>
    <property type="project" value="InterPro"/>
</dbReference>
<feature type="transmembrane region" description="Helical" evidence="6">
    <location>
        <begin position="278"/>
        <end position="297"/>
    </location>
</feature>
<keyword evidence="2 6" id="KW-0812">Transmembrane</keyword>
<reference evidence="8" key="1">
    <citation type="submission" date="2022-06" db="EMBL/GenBank/DDBJ databases">
        <title>Sequencing the genomes of 1000 actinobacteria strains.</title>
        <authorList>
            <person name="Klenk H.-P."/>
        </authorList>
    </citation>
    <scope>NUCLEOTIDE SEQUENCE</scope>
    <source>
        <strain evidence="8">DSM 46694</strain>
    </source>
</reference>
<dbReference type="InterPro" id="IPR011701">
    <property type="entry name" value="MFS"/>
</dbReference>
<comment type="subcellular location">
    <subcellularLocation>
        <location evidence="1">Cell membrane</location>
        <topology evidence="1">Multi-pass membrane protein</topology>
    </subcellularLocation>
</comment>
<sequence>MADTLAATLIVPMLQRDPVTAAVPLTHLSLLVTINLAGIAGLLVAGGRLADLLGRRGVLAAGLALFAAGGAAMTLGTSWLVLLAGRAVQGVGAAMMLPSALGLLLASRSQERRRGGAAALWSAATGCGGLLMHALGGWMLDTHGWRALYLPLTATAAALLLLVAGLPRTQAVRRTRPDLLGMAALVAATTALVLLISLGGQWGWSSPAAAGAALVTAAGFVLAAVRTRHHPTGGIDASLWRCPGFGWGMATSLLYGTCAFPILAMAPLLLREMGLRPASVGLVLMPLSAAVIAASLLTARLARRAGTSWTIYAGGYLSAAALLMLSTVPFTSAAGQAGLVLLGCGYGVLSTTATLAGTSGVPSDRYALAVGALSTARMLGGALGPAAALAYLDPFPGQVSMRYRDVLASVFAVTLLLALAGLIRAVRTGPVAGRLHPVAAPGGAASTSAGATPPAPADVDTLRSALLRQRARLEAMASAAEAELASLTDPRRSHTPVRVAPASLPTVVSPRGGPA</sequence>
<evidence type="ECO:0000256" key="2">
    <source>
        <dbReference type="ARBA" id="ARBA00022692"/>
    </source>
</evidence>
<dbReference type="SUPFAM" id="SSF103473">
    <property type="entry name" value="MFS general substrate transporter"/>
    <property type="match status" value="1"/>
</dbReference>
<feature type="transmembrane region" description="Helical" evidence="6">
    <location>
        <begin position="204"/>
        <end position="225"/>
    </location>
</feature>
<dbReference type="PANTHER" id="PTHR42718">
    <property type="entry name" value="MAJOR FACILITATOR SUPERFAMILY MULTIDRUG TRANSPORTER MFSC"/>
    <property type="match status" value="1"/>
</dbReference>
<dbReference type="GO" id="GO:0005886">
    <property type="term" value="C:plasma membrane"/>
    <property type="evidence" value="ECO:0007669"/>
    <property type="project" value="UniProtKB-SubCell"/>
</dbReference>
<organism evidence="8 9">
    <name type="scientific">Nonomuraea thailandensis</name>
    <dbReference type="NCBI Taxonomy" id="1188745"/>
    <lineage>
        <taxon>Bacteria</taxon>
        <taxon>Bacillati</taxon>
        <taxon>Actinomycetota</taxon>
        <taxon>Actinomycetes</taxon>
        <taxon>Streptosporangiales</taxon>
        <taxon>Streptosporangiaceae</taxon>
        <taxon>Nonomuraea</taxon>
    </lineage>
</organism>
<dbReference type="Proteomes" id="UP001139648">
    <property type="component" value="Unassembled WGS sequence"/>
</dbReference>
<evidence type="ECO:0000313" key="8">
    <source>
        <dbReference type="EMBL" id="MCP2353036.1"/>
    </source>
</evidence>
<keyword evidence="3 6" id="KW-1133">Transmembrane helix</keyword>
<dbReference type="PROSITE" id="PS50850">
    <property type="entry name" value="MFS"/>
    <property type="match status" value="1"/>
</dbReference>
<dbReference type="PROSITE" id="PS00216">
    <property type="entry name" value="SUGAR_TRANSPORT_1"/>
    <property type="match status" value="1"/>
</dbReference>
<feature type="transmembrane region" description="Helical" evidence="6">
    <location>
        <begin position="118"/>
        <end position="140"/>
    </location>
</feature>
<feature type="transmembrane region" description="Helical" evidence="6">
    <location>
        <begin position="368"/>
        <end position="391"/>
    </location>
</feature>
<dbReference type="Pfam" id="PF07690">
    <property type="entry name" value="MFS_1"/>
    <property type="match status" value="2"/>
</dbReference>
<feature type="transmembrane region" description="Helical" evidence="6">
    <location>
        <begin position="26"/>
        <end position="46"/>
    </location>
</feature>
<evidence type="ECO:0000259" key="7">
    <source>
        <dbReference type="PROSITE" id="PS50850"/>
    </source>
</evidence>
<evidence type="ECO:0000256" key="1">
    <source>
        <dbReference type="ARBA" id="ARBA00004651"/>
    </source>
</evidence>
<evidence type="ECO:0000313" key="9">
    <source>
        <dbReference type="Proteomes" id="UP001139648"/>
    </source>
</evidence>
<feature type="transmembrane region" description="Helical" evidence="6">
    <location>
        <begin position="406"/>
        <end position="426"/>
    </location>
</feature>
<proteinExistence type="predicted"/>
<name>A0A9X2K105_9ACTN</name>
<evidence type="ECO:0000256" key="4">
    <source>
        <dbReference type="ARBA" id="ARBA00023136"/>
    </source>
</evidence>